<keyword evidence="7" id="KW-0677">Repeat</keyword>
<evidence type="ECO:0000256" key="13">
    <source>
        <dbReference type="PROSITE-ProRule" id="PRU10144"/>
    </source>
</evidence>
<evidence type="ECO:0000256" key="1">
    <source>
        <dbReference type="ARBA" id="ARBA00004571"/>
    </source>
</evidence>
<dbReference type="Pfam" id="PF00593">
    <property type="entry name" value="TonB_dep_Rec_b-barrel"/>
    <property type="match status" value="1"/>
</dbReference>
<dbReference type="SUPFAM" id="SSF56935">
    <property type="entry name" value="Porins"/>
    <property type="match status" value="1"/>
</dbReference>
<keyword evidence="8 14" id="KW-0798">TonB box</keyword>
<dbReference type="NCBIfam" id="TIGR01786">
    <property type="entry name" value="TonB-hemlactrns"/>
    <property type="match status" value="1"/>
</dbReference>
<evidence type="ECO:0000256" key="9">
    <source>
        <dbReference type="ARBA" id="ARBA00023136"/>
    </source>
</evidence>
<comment type="subcellular location">
    <subcellularLocation>
        <location evidence="1 12">Cell outer membrane</location>
        <topology evidence="1 12">Multi-pass membrane protein</topology>
    </subcellularLocation>
</comment>
<protein>
    <submittedName>
        <fullName evidence="18">Truncated transferrin-binding protein 1</fullName>
    </submittedName>
</protein>
<keyword evidence="9 12" id="KW-0472">Membrane</keyword>
<dbReference type="InterPro" id="IPR039426">
    <property type="entry name" value="TonB-dep_rcpt-like"/>
</dbReference>
<dbReference type="EMBL" id="UFRQ01000003">
    <property type="protein sequence ID" value="SUT95651.1"/>
    <property type="molecule type" value="Genomic_DNA"/>
</dbReference>
<evidence type="ECO:0000256" key="6">
    <source>
        <dbReference type="ARBA" id="ARBA00022729"/>
    </source>
</evidence>
<feature type="short sequence motif" description="TonB C-terminal box" evidence="13">
    <location>
        <begin position="792"/>
        <end position="809"/>
    </location>
</feature>
<dbReference type="CDD" id="cd01347">
    <property type="entry name" value="ligand_gated_channel"/>
    <property type="match status" value="1"/>
</dbReference>
<dbReference type="InterPro" id="IPR036942">
    <property type="entry name" value="Beta-barrel_TonB_sf"/>
</dbReference>
<dbReference type="InterPro" id="IPR012910">
    <property type="entry name" value="Plug_dom"/>
</dbReference>
<dbReference type="Gene3D" id="2.40.170.20">
    <property type="entry name" value="TonB-dependent receptor, beta-barrel domain"/>
    <property type="match status" value="1"/>
</dbReference>
<dbReference type="AlphaFoldDB" id="A0A380U3J5"/>
<dbReference type="InterPro" id="IPR000531">
    <property type="entry name" value="Beta-barrel_TonB"/>
</dbReference>
<evidence type="ECO:0000256" key="5">
    <source>
        <dbReference type="ARBA" id="ARBA00022692"/>
    </source>
</evidence>
<feature type="domain" description="TonB-dependent receptor-like beta-barrel" evidence="16">
    <location>
        <begin position="281"/>
        <end position="761"/>
    </location>
</feature>
<keyword evidence="19" id="KW-1185">Reference proteome</keyword>
<keyword evidence="3 12" id="KW-0813">Transport</keyword>
<gene>
    <name evidence="18" type="primary">tbp1</name>
    <name evidence="18" type="ORF">NCTC10801_02512</name>
</gene>
<organism evidence="18 19">
    <name type="scientific">[Actinobacillus] rossii</name>
    <dbReference type="NCBI Taxonomy" id="123820"/>
    <lineage>
        <taxon>Bacteria</taxon>
        <taxon>Pseudomonadati</taxon>
        <taxon>Pseudomonadota</taxon>
        <taxon>Gammaproteobacteria</taxon>
        <taxon>Pasteurellales</taxon>
        <taxon>Pasteurellaceae</taxon>
    </lineage>
</organism>
<name>A0A380U3J5_9PAST</name>
<comment type="similarity">
    <text evidence="2">Belongs to the TonB-dependent receptor family. Hemoglobin/haptoglobin binding protein subfamily.</text>
</comment>
<evidence type="ECO:0000256" key="8">
    <source>
        <dbReference type="ARBA" id="ARBA00023077"/>
    </source>
</evidence>
<feature type="domain" description="TonB-dependent receptor plug" evidence="17">
    <location>
        <begin position="46"/>
        <end position="156"/>
    </location>
</feature>
<keyword evidence="10" id="KW-0675">Receptor</keyword>
<evidence type="ECO:0000256" key="15">
    <source>
        <dbReference type="SAM" id="SignalP"/>
    </source>
</evidence>
<dbReference type="GO" id="GO:0015344">
    <property type="term" value="F:siderophore uptake transmembrane transporter activity"/>
    <property type="evidence" value="ECO:0007669"/>
    <property type="project" value="TreeGrafter"/>
</dbReference>
<dbReference type="InterPro" id="IPR010917">
    <property type="entry name" value="TonB_rcpt_CS"/>
</dbReference>
<keyword evidence="6 15" id="KW-0732">Signal</keyword>
<reference evidence="18 19" key="1">
    <citation type="submission" date="2018-06" db="EMBL/GenBank/DDBJ databases">
        <authorList>
            <consortium name="Pathogen Informatics"/>
            <person name="Doyle S."/>
        </authorList>
    </citation>
    <scope>NUCLEOTIDE SEQUENCE [LARGE SCALE GENOMIC DNA]</scope>
    <source>
        <strain evidence="18 19">NCTC10801</strain>
    </source>
</reference>
<dbReference type="PANTHER" id="PTHR30069">
    <property type="entry name" value="TONB-DEPENDENT OUTER MEMBRANE RECEPTOR"/>
    <property type="match status" value="1"/>
</dbReference>
<feature type="signal peptide" evidence="15">
    <location>
        <begin position="1"/>
        <end position="30"/>
    </location>
</feature>
<dbReference type="Pfam" id="PF07715">
    <property type="entry name" value="Plug"/>
    <property type="match status" value="1"/>
</dbReference>
<dbReference type="PROSITE" id="PS52016">
    <property type="entry name" value="TONB_DEPENDENT_REC_3"/>
    <property type="match status" value="1"/>
</dbReference>
<dbReference type="GO" id="GO:0009279">
    <property type="term" value="C:cell outer membrane"/>
    <property type="evidence" value="ECO:0007669"/>
    <property type="project" value="UniProtKB-SubCell"/>
</dbReference>
<dbReference type="InterPro" id="IPR037066">
    <property type="entry name" value="Plug_dom_sf"/>
</dbReference>
<proteinExistence type="inferred from homology"/>
<dbReference type="InterPro" id="IPR010949">
    <property type="entry name" value="TonB_Hb/transfer/lactofer_rcpt"/>
</dbReference>
<evidence type="ECO:0000313" key="18">
    <source>
        <dbReference type="EMBL" id="SUT95651.1"/>
    </source>
</evidence>
<dbReference type="PROSITE" id="PS01156">
    <property type="entry name" value="TONB_DEPENDENT_REC_2"/>
    <property type="match status" value="1"/>
</dbReference>
<evidence type="ECO:0000259" key="16">
    <source>
        <dbReference type="Pfam" id="PF00593"/>
    </source>
</evidence>
<keyword evidence="5 12" id="KW-0812">Transmembrane</keyword>
<evidence type="ECO:0000256" key="7">
    <source>
        <dbReference type="ARBA" id="ARBA00022737"/>
    </source>
</evidence>
<evidence type="ECO:0000256" key="14">
    <source>
        <dbReference type="RuleBase" id="RU003357"/>
    </source>
</evidence>
<keyword evidence="4 12" id="KW-1134">Transmembrane beta strand</keyword>
<evidence type="ECO:0000256" key="4">
    <source>
        <dbReference type="ARBA" id="ARBA00022452"/>
    </source>
</evidence>
<dbReference type="Gene3D" id="2.170.130.10">
    <property type="entry name" value="TonB-dependent receptor, plug domain"/>
    <property type="match status" value="1"/>
</dbReference>
<evidence type="ECO:0000313" key="19">
    <source>
        <dbReference type="Proteomes" id="UP000254649"/>
    </source>
</evidence>
<keyword evidence="11 12" id="KW-0998">Cell outer membrane</keyword>
<evidence type="ECO:0000256" key="3">
    <source>
        <dbReference type="ARBA" id="ARBA00022448"/>
    </source>
</evidence>
<sequence>MRKNNLPKRKSHYLLTSLCSYPLAIGFAMASDFATLETINVEATNVSAKNTQVNSDQIRRGLVWDERDLIRNQTGITVTEGGRAGGNGYTIRGVDSDRVQMSVDNVSAVESYMPRFYYIKGFYNGNRNSTELENLTSIDFTKGADSLSSGSGALGGSVTMRTKNPQDFVLPGRTIGIYSKTGYSSKNDEFRQVLGVGGIHQGIEGLVQFTRRKAKETKNYYSGKMDDVAHCGIIPTLPQLDSREAYPHLCGRGRLLPDDVDFNSTSWLAKLGYRFNHHFIGGFYEDLRQDRDVEEKSFYAMGRQQFSDTTPYKRYGAVYEFTPENAWLTMLRLQLTRQDVSQKANSFQYGTSIKSIYNPTPDWNLITDTRQYEFKQKRTQFDATLKTKEFELFSTSHALDIGTGFHSGELSNRNIETTYNAYSNKTTTKAFTIQQPVKTKLVYGYIKDNIIINDKFGVNAGIRVDQYHYKPQISDLKYENTRANEIITAAPKKKFSAFNYSLGLNYFINDDSALTYSFSTGFKAPKVEEMYFDIKGRSGINYMPNLDLRPEKAQNHELTLSIEKEQYALSTSLFYTQYRDFIDLSYQPNIAVRSRTNWLTGEKYNEYVLDGINYQQVNIEKAYITGIDFNARINGDLIGLPQEIYTTFKASYAKGRKNDGTSLLAVQPFSATLGLGYQANDDKWNILLNSRYVAKKKAKDAMDIAVANSLELDVDRTTGELTGEESAKPHKFLSGSYFVFDLTAQYRVNNHFTINAGVFNLLNRKYSTWDDLRQIKYNGAKGDTWDSGEGLGRYTSPGRHFAVSVEARF</sequence>
<evidence type="ECO:0000256" key="10">
    <source>
        <dbReference type="ARBA" id="ARBA00023170"/>
    </source>
</evidence>
<dbReference type="PANTHER" id="PTHR30069:SF29">
    <property type="entry name" value="HEMOGLOBIN AND HEMOGLOBIN-HAPTOGLOBIN-BINDING PROTEIN 1-RELATED"/>
    <property type="match status" value="1"/>
</dbReference>
<accession>A0A380U3J5</accession>
<evidence type="ECO:0000256" key="11">
    <source>
        <dbReference type="ARBA" id="ARBA00023237"/>
    </source>
</evidence>
<dbReference type="GO" id="GO:0044718">
    <property type="term" value="P:siderophore transmembrane transport"/>
    <property type="evidence" value="ECO:0007669"/>
    <property type="project" value="TreeGrafter"/>
</dbReference>
<dbReference type="OrthoDB" id="9764669at2"/>
<evidence type="ECO:0000256" key="12">
    <source>
        <dbReference type="PROSITE-ProRule" id="PRU01360"/>
    </source>
</evidence>
<dbReference type="Proteomes" id="UP000254649">
    <property type="component" value="Unassembled WGS sequence"/>
</dbReference>
<evidence type="ECO:0000256" key="2">
    <source>
        <dbReference type="ARBA" id="ARBA00008143"/>
    </source>
</evidence>
<feature type="chain" id="PRO_5016763422" evidence="15">
    <location>
        <begin position="31"/>
        <end position="809"/>
    </location>
</feature>
<evidence type="ECO:0000259" key="17">
    <source>
        <dbReference type="Pfam" id="PF07715"/>
    </source>
</evidence>